<evidence type="ECO:0000313" key="3">
    <source>
        <dbReference type="Proteomes" id="UP000297635"/>
    </source>
</evidence>
<feature type="domain" description="ATPase AAA-type core" evidence="1">
    <location>
        <begin position="49"/>
        <end position="167"/>
    </location>
</feature>
<proteinExistence type="predicted"/>
<dbReference type="GO" id="GO:0016887">
    <property type="term" value="F:ATP hydrolysis activity"/>
    <property type="evidence" value="ECO:0007669"/>
    <property type="project" value="InterPro"/>
</dbReference>
<dbReference type="EMBL" id="SJSA01000002">
    <property type="protein sequence ID" value="TGG36946.1"/>
    <property type="molecule type" value="Genomic_DNA"/>
</dbReference>
<dbReference type="SUPFAM" id="SSF52540">
    <property type="entry name" value="P-loop containing nucleoside triphosphate hydrolases"/>
    <property type="match status" value="1"/>
</dbReference>
<dbReference type="GeneID" id="82150915"/>
<keyword evidence="2" id="KW-0067">ATP-binding</keyword>
<dbReference type="Gene3D" id="3.40.50.300">
    <property type="entry name" value="P-loop containing nucleotide triphosphate hydrolases"/>
    <property type="match status" value="2"/>
</dbReference>
<sequence>MILRATFENIYSFKDETSVSFVAGKGSVHPAHVSRAQKRDDISALKFGIIYGANASGKSNVIKAIALLQQIALGRFPIGDFEPFKLVKPIKPVSKIEIEFKTDGRYFAYGVEFSANGIKEEWLYEINARSDKKIFTRKTDSDGNQFEFGDIHGDNSVGQFVKFLGEGTPAKRSFLAEYIERNGKGLCSIKVAYQWFATGLRIIFPGTRFRGLSFNAEQDEKFHESTRRLLQYFNTGIVDVRRFPVQSKEETNLPERLLEKIISTATPGRTALVAAPESNECFFFDFKEDGTYTIFKQKAVHRNDSNDEVVFEMDEESDGSIRLLDFIPMLIDLSQSESDYMIDELDRSMHPLLSQKLIECYLQQLSIERDTQLIISTHECNLLNLDLIRADEVWFVEKDKDGASKLVSLAEYKPRENVQKGYLQGRYSAIPFFAPIETLNWNGDEKA</sequence>
<dbReference type="Pfam" id="PF13304">
    <property type="entry name" value="AAA_21"/>
    <property type="match status" value="2"/>
</dbReference>
<dbReference type="InterPro" id="IPR027417">
    <property type="entry name" value="P-loop_NTPase"/>
</dbReference>
<dbReference type="PANTHER" id="PTHR40396">
    <property type="entry name" value="ATPASE-LIKE PROTEIN"/>
    <property type="match status" value="1"/>
</dbReference>
<dbReference type="Proteomes" id="UP000297635">
    <property type="component" value="Unassembled WGS sequence"/>
</dbReference>
<accession>A0A4Z0V576</accession>
<dbReference type="GO" id="GO:0005524">
    <property type="term" value="F:ATP binding"/>
    <property type="evidence" value="ECO:0007669"/>
    <property type="project" value="UniProtKB-KW"/>
</dbReference>
<evidence type="ECO:0000313" key="2">
    <source>
        <dbReference type="EMBL" id="TGG36946.1"/>
    </source>
</evidence>
<organism evidence="2 3">
    <name type="scientific">Duncaniella freteri</name>
    <dbReference type="NCBI Taxonomy" id="2530391"/>
    <lineage>
        <taxon>Bacteria</taxon>
        <taxon>Pseudomonadati</taxon>
        <taxon>Bacteroidota</taxon>
        <taxon>Bacteroidia</taxon>
        <taxon>Bacteroidales</taxon>
        <taxon>Muribaculaceae</taxon>
        <taxon>Duncaniella</taxon>
    </lineage>
</organism>
<dbReference type="AlphaFoldDB" id="A0A4Z0V576"/>
<protein>
    <submittedName>
        <fullName evidence="2">ATP-binding protein</fullName>
    </submittedName>
</protein>
<evidence type="ECO:0000259" key="1">
    <source>
        <dbReference type="Pfam" id="PF13304"/>
    </source>
</evidence>
<dbReference type="RefSeq" id="WP_135472643.1">
    <property type="nucleotide sequence ID" value="NZ_SJSA01000002.1"/>
</dbReference>
<feature type="domain" description="ATPase AAA-type core" evidence="1">
    <location>
        <begin position="222"/>
        <end position="383"/>
    </location>
</feature>
<keyword evidence="3" id="KW-1185">Reference proteome</keyword>
<gene>
    <name evidence="2" type="ORF">EZ315_14065</name>
</gene>
<dbReference type="InterPro" id="IPR003959">
    <property type="entry name" value="ATPase_AAA_core"/>
</dbReference>
<reference evidence="2 3" key="1">
    <citation type="submission" date="2019-02" db="EMBL/GenBank/DDBJ databases">
        <title>Isolation and identification of novel species under the genus Muribaculum.</title>
        <authorList>
            <person name="Miyake S."/>
            <person name="Ding Y."/>
            <person name="Low A."/>
            <person name="Soh M."/>
            <person name="Seedorf H."/>
        </authorList>
    </citation>
    <scope>NUCLEOTIDE SEQUENCE [LARGE SCALE GENOMIC DNA]</scope>
    <source>
        <strain evidence="2 3">TLL-A3</strain>
    </source>
</reference>
<dbReference type="PANTHER" id="PTHR40396:SF1">
    <property type="entry name" value="ATPASE AAA-TYPE CORE DOMAIN-CONTAINING PROTEIN"/>
    <property type="match status" value="1"/>
</dbReference>
<keyword evidence="2" id="KW-0547">Nucleotide-binding</keyword>
<comment type="caution">
    <text evidence="2">The sequence shown here is derived from an EMBL/GenBank/DDBJ whole genome shotgun (WGS) entry which is preliminary data.</text>
</comment>
<name>A0A4Z0V576_9BACT</name>